<feature type="region of interest" description="Disordered" evidence="1">
    <location>
        <begin position="1"/>
        <end position="26"/>
    </location>
</feature>
<dbReference type="EMBL" id="CATOUU010000126">
    <property type="protein sequence ID" value="CAI9917190.1"/>
    <property type="molecule type" value="Genomic_DNA"/>
</dbReference>
<reference evidence="3 4" key="2">
    <citation type="submission" date="2024-07" db="EMBL/GenBank/DDBJ databases">
        <authorList>
            <person name="Akdeniz Z."/>
        </authorList>
    </citation>
    <scope>NUCLEOTIDE SEQUENCE [LARGE SCALE GENOMIC DNA]</scope>
</reference>
<proteinExistence type="predicted"/>
<evidence type="ECO:0000313" key="3">
    <source>
        <dbReference type="EMBL" id="CAL6057345.1"/>
    </source>
</evidence>
<keyword evidence="4" id="KW-1185">Reference proteome</keyword>
<accession>A0AA86NDE3</accession>
<evidence type="ECO:0000256" key="1">
    <source>
        <dbReference type="SAM" id="MobiDB-lite"/>
    </source>
</evidence>
<comment type="caution">
    <text evidence="2">The sequence shown here is derived from an EMBL/GenBank/DDBJ whole genome shotgun (WGS) entry which is preliminary data.</text>
</comment>
<evidence type="ECO:0000313" key="4">
    <source>
        <dbReference type="Proteomes" id="UP001642409"/>
    </source>
</evidence>
<evidence type="ECO:0000313" key="2">
    <source>
        <dbReference type="EMBL" id="CAI9917190.1"/>
    </source>
</evidence>
<reference evidence="2" key="1">
    <citation type="submission" date="2023-06" db="EMBL/GenBank/DDBJ databases">
        <authorList>
            <person name="Kurt Z."/>
        </authorList>
    </citation>
    <scope>NUCLEOTIDE SEQUENCE</scope>
</reference>
<gene>
    <name evidence="3" type="ORF">HINF_LOCUS47461</name>
    <name evidence="2" type="ORF">HINF_LOCUS4835</name>
</gene>
<dbReference type="EMBL" id="CAXDID020000214">
    <property type="protein sequence ID" value="CAL6057345.1"/>
    <property type="molecule type" value="Genomic_DNA"/>
</dbReference>
<dbReference type="AlphaFoldDB" id="A0AA86NDE3"/>
<organism evidence="2">
    <name type="scientific">Hexamita inflata</name>
    <dbReference type="NCBI Taxonomy" id="28002"/>
    <lineage>
        <taxon>Eukaryota</taxon>
        <taxon>Metamonada</taxon>
        <taxon>Diplomonadida</taxon>
        <taxon>Hexamitidae</taxon>
        <taxon>Hexamitinae</taxon>
        <taxon>Hexamita</taxon>
    </lineage>
</organism>
<dbReference type="Proteomes" id="UP001642409">
    <property type="component" value="Unassembled WGS sequence"/>
</dbReference>
<protein>
    <submittedName>
        <fullName evidence="3">Hypothetical_protein</fullName>
    </submittedName>
</protein>
<name>A0AA86NDE3_9EUKA</name>
<sequence>MESQKIITSDSKYSGSQENEYLNDQPQFSVYEENNEEELSDMSSMSSFHIDCISNSDSKQHDLESDLVVKYVQVNFHVLDCEETLKQIESILKVPRELFMHGQPSTSPSEPGFDLSFFVIPEYYELVWPFQELLTIQQQIQKEILPTYPEQRNSVIPQPIQKQNQISTNQIITFLIDDVERFLFKIEQTIGVLRSTFMHGKPNVMVHATGKYIVSFTTPLQYYERLSQQFGDCIHIGKQKKNNMQSEAVRGSNQNSSKILETSSSSKIITFLTDNVEQFIQQIETKLVVSRSVFMRGKPNVQQHGTGKQILSFTSQYFEEISKLFNDYLYSGNKQKKDYK</sequence>